<feature type="compositionally biased region" description="Gly residues" evidence="1">
    <location>
        <begin position="469"/>
        <end position="479"/>
    </location>
</feature>
<accession>A0A197JHG1</accession>
<feature type="region of interest" description="Disordered" evidence="1">
    <location>
        <begin position="430"/>
        <end position="482"/>
    </location>
</feature>
<dbReference type="EMBL" id="KV442107">
    <property type="protein sequence ID" value="OAQ23829.1"/>
    <property type="molecule type" value="Genomic_DNA"/>
</dbReference>
<dbReference type="Gene3D" id="1.10.1410.10">
    <property type="match status" value="2"/>
</dbReference>
<dbReference type="SUPFAM" id="SSF81631">
    <property type="entry name" value="PAP/OAS1 substrate-binding domain"/>
    <property type="match status" value="1"/>
</dbReference>
<sequence>MTIPEELQLQEQTLVAYVFERLLFDSIERNNKRSGTIFPPAMLAAKFAYISHYYDELSMKQTHRHRGRAITRLGLNFASGVVAFLTSNRNRFKILPDHVTEKIEFGDEAGSELCVFVSCPFVSAADMVDIRRRFITLVPEAYREEMEFLMGLLKRNGLLASEADVIQAGAECMQEIQRKDNHHAVSMIYIHKLEAECLPTHVRKHKEEQLVAAVKALTSMDVLVLSSFAKGIHVSDYDLELLLMDPVTATTDSKQGQSTSSPTSTTAITDDELVDRVFRMSLDQHPPSGDERVSAIREMATMIKSAGFESVLLRKRYFDITCKANPHYVCFRDPKTELTCQVTLYNPFDIHTRELLQTYAAIDSRVEPFVFAVQKTLDNHGRSREALSNYAAAMIAIHFLQYKSILPKLLHHQGKRVDFGFHTGKAVNALPRTPKTTFPKRDVSVMVPPQSATSQERNTNRQGRRGNQRRGGSGHGTTGGTEVSNVDALISAVSALEPLVASASNSNYATEIKSTTTLHPNHLAISFRYDKDLAQKRPYDKNRSKQPVVDLLVDFFEYTASKFKSWERNLPLEEDLPEGTFSVVGSVDHQGKKCSMFMPGTAQTFTLGSFSGLVVQDPFVMDRNITWLCTGWRFMSTSRVFQRARDSTCCHHKGKSHQELMLEDMSEMEGVVNPGLFDVWDSFGDAIVDPSLKNVAELLVATNFVVEEINEKGIPF</sequence>
<dbReference type="GO" id="GO:0016779">
    <property type="term" value="F:nucleotidyltransferase activity"/>
    <property type="evidence" value="ECO:0007669"/>
    <property type="project" value="TreeGrafter"/>
</dbReference>
<evidence type="ECO:0000313" key="3">
    <source>
        <dbReference type="Proteomes" id="UP000078512"/>
    </source>
</evidence>
<dbReference type="Proteomes" id="UP000078512">
    <property type="component" value="Unassembled WGS sequence"/>
</dbReference>
<reference evidence="2 3" key="1">
    <citation type="submission" date="2016-05" db="EMBL/GenBank/DDBJ databases">
        <title>Genome sequencing reveals origins of a unique bacterial endosymbiosis in the earliest lineages of terrestrial Fungi.</title>
        <authorList>
            <consortium name="DOE Joint Genome Institute"/>
            <person name="Uehling J."/>
            <person name="Gryganskyi A."/>
            <person name="Hameed K."/>
            <person name="Tschaplinski T."/>
            <person name="Misztal P."/>
            <person name="Wu S."/>
            <person name="Desiro A."/>
            <person name="Vande Pol N."/>
            <person name="Du Z.-Y."/>
            <person name="Zienkiewicz A."/>
            <person name="Zienkiewicz K."/>
            <person name="Morin E."/>
            <person name="Tisserant E."/>
            <person name="Splivallo R."/>
            <person name="Hainaut M."/>
            <person name="Henrissat B."/>
            <person name="Ohm R."/>
            <person name="Kuo A."/>
            <person name="Yan J."/>
            <person name="Lipzen A."/>
            <person name="Nolan M."/>
            <person name="Labutti K."/>
            <person name="Barry K."/>
            <person name="Goldstein A."/>
            <person name="Labbe J."/>
            <person name="Schadt C."/>
            <person name="Tuskan G."/>
            <person name="Grigoriev I."/>
            <person name="Martin F."/>
            <person name="Vilgalys R."/>
            <person name="Bonito G."/>
        </authorList>
    </citation>
    <scope>NUCLEOTIDE SEQUENCE [LARGE SCALE GENOMIC DNA]</scope>
    <source>
        <strain evidence="2 3">AG-77</strain>
    </source>
</reference>
<name>A0A197JHG1_9FUNG</name>
<gene>
    <name evidence="2" type="ORF">K457DRAFT_24606</name>
</gene>
<proteinExistence type="predicted"/>
<dbReference type="Gene3D" id="3.30.460.10">
    <property type="entry name" value="Beta Polymerase, domain 2"/>
    <property type="match status" value="1"/>
</dbReference>
<dbReference type="PANTHER" id="PTHR12271">
    <property type="entry name" value="POLY A POLYMERASE CID PAP -RELATED"/>
    <property type="match status" value="1"/>
</dbReference>
<dbReference type="OrthoDB" id="2274644at2759"/>
<dbReference type="AlphaFoldDB" id="A0A197JHG1"/>
<protein>
    <submittedName>
        <fullName evidence="2">Uncharacterized protein</fullName>
    </submittedName>
</protein>
<dbReference type="PANTHER" id="PTHR12271:SF40">
    <property type="entry name" value="POLY(A) RNA POLYMERASE GLD2"/>
    <property type="match status" value="1"/>
</dbReference>
<dbReference type="GO" id="GO:0031123">
    <property type="term" value="P:RNA 3'-end processing"/>
    <property type="evidence" value="ECO:0007669"/>
    <property type="project" value="TreeGrafter"/>
</dbReference>
<dbReference type="InterPro" id="IPR043519">
    <property type="entry name" value="NT_sf"/>
</dbReference>
<organism evidence="2 3">
    <name type="scientific">Linnemannia elongata AG-77</name>
    <dbReference type="NCBI Taxonomy" id="1314771"/>
    <lineage>
        <taxon>Eukaryota</taxon>
        <taxon>Fungi</taxon>
        <taxon>Fungi incertae sedis</taxon>
        <taxon>Mucoromycota</taxon>
        <taxon>Mortierellomycotina</taxon>
        <taxon>Mortierellomycetes</taxon>
        <taxon>Mortierellales</taxon>
        <taxon>Mortierellaceae</taxon>
        <taxon>Linnemannia</taxon>
    </lineage>
</organism>
<keyword evidence="3" id="KW-1185">Reference proteome</keyword>
<evidence type="ECO:0000256" key="1">
    <source>
        <dbReference type="SAM" id="MobiDB-lite"/>
    </source>
</evidence>
<evidence type="ECO:0000313" key="2">
    <source>
        <dbReference type="EMBL" id="OAQ23829.1"/>
    </source>
</evidence>